<comment type="function">
    <text evidence="12 13">Catalyzes the ATP-dependent phosphorylation of L-homoserine to L-homoserine phosphate.</text>
</comment>
<evidence type="ECO:0000256" key="9">
    <source>
        <dbReference type="ARBA" id="ARBA00022777"/>
    </source>
</evidence>
<dbReference type="GO" id="GO:0009088">
    <property type="term" value="P:threonine biosynthetic process"/>
    <property type="evidence" value="ECO:0007669"/>
    <property type="project" value="UniProtKB-UniRule"/>
</dbReference>
<dbReference type="PIRSF" id="PIRSF000676">
    <property type="entry name" value="Homoser_kin"/>
    <property type="match status" value="1"/>
</dbReference>
<dbReference type="PROSITE" id="PS00627">
    <property type="entry name" value="GHMP_KINASES_ATP"/>
    <property type="match status" value="1"/>
</dbReference>
<evidence type="ECO:0000256" key="5">
    <source>
        <dbReference type="ARBA" id="ARBA00022605"/>
    </source>
</evidence>
<evidence type="ECO:0000256" key="8">
    <source>
        <dbReference type="ARBA" id="ARBA00022741"/>
    </source>
</evidence>
<sequence length="307" mass="33527">MSEGEMLIIKVPGSSANLGPGFDSIGLALNVYLTLEVEKAKEWEVVPLSEELNIFPKDEMNYIFQIAIETAEKHNQKLPACRIKVKSDIPLARGLGSSAAAIVAGIELADALCKLHLTQQEKLEWASKIEGHPDNVGASLLGGLVVGCQFEDEVSIESFHHLEIDIVAVIPREELLTKDSRGVLPQTFLYENAVQAGAIGNVMIAALLNGNYKQVGKMMKADRYHHPYRKEIVPHLQVIEELAPDFGAFGVALSGAGPTILCLAEKGAGMDLAKRLAHALPEMEYRYLNIEQAGSKVYVSNKKRCLK</sequence>
<feature type="domain" description="GHMP kinase N-terminal" evidence="14">
    <location>
        <begin position="61"/>
        <end position="143"/>
    </location>
</feature>
<keyword evidence="8 13" id="KW-0547">Nucleotide-binding</keyword>
<gene>
    <name evidence="13" type="primary">thrB</name>
    <name evidence="16" type="ORF">AN957_22580</name>
</gene>
<dbReference type="PRINTS" id="PR00958">
    <property type="entry name" value="HOMSERKINASE"/>
</dbReference>
<comment type="caution">
    <text evidence="16">The sequence shown here is derived from an EMBL/GenBank/DDBJ whole genome shotgun (WGS) entry which is preliminary data.</text>
</comment>
<dbReference type="HAMAP" id="MF_00384">
    <property type="entry name" value="Homoser_kinase"/>
    <property type="match status" value="1"/>
</dbReference>
<evidence type="ECO:0000256" key="6">
    <source>
        <dbReference type="ARBA" id="ARBA00022679"/>
    </source>
</evidence>
<dbReference type="InterPro" id="IPR014721">
    <property type="entry name" value="Ribsml_uS5_D2-typ_fold_subgr"/>
</dbReference>
<dbReference type="GO" id="GO:0005737">
    <property type="term" value="C:cytoplasm"/>
    <property type="evidence" value="ECO:0007669"/>
    <property type="project" value="UniProtKB-SubCell"/>
</dbReference>
<dbReference type="SUPFAM" id="SSF55060">
    <property type="entry name" value="GHMP Kinase, C-terminal domain"/>
    <property type="match status" value="1"/>
</dbReference>
<keyword evidence="13" id="KW-0963">Cytoplasm</keyword>
<dbReference type="GO" id="GO:0005524">
    <property type="term" value="F:ATP binding"/>
    <property type="evidence" value="ECO:0007669"/>
    <property type="project" value="UniProtKB-UniRule"/>
</dbReference>
<dbReference type="InterPro" id="IPR020568">
    <property type="entry name" value="Ribosomal_Su5_D2-typ_SF"/>
</dbReference>
<feature type="domain" description="GHMP kinase C-terminal" evidence="15">
    <location>
        <begin position="203"/>
        <end position="269"/>
    </location>
</feature>
<evidence type="ECO:0000256" key="4">
    <source>
        <dbReference type="ARBA" id="ARBA00017858"/>
    </source>
</evidence>
<dbReference type="EC" id="2.7.1.39" evidence="3 13"/>
<evidence type="ECO:0000259" key="14">
    <source>
        <dbReference type="Pfam" id="PF00288"/>
    </source>
</evidence>
<dbReference type="SUPFAM" id="SSF54211">
    <property type="entry name" value="Ribosomal protein S5 domain 2-like"/>
    <property type="match status" value="1"/>
</dbReference>
<keyword evidence="17" id="KW-1185">Reference proteome</keyword>
<dbReference type="Pfam" id="PF08544">
    <property type="entry name" value="GHMP_kinases_C"/>
    <property type="match status" value="1"/>
</dbReference>
<dbReference type="InterPro" id="IPR013750">
    <property type="entry name" value="GHMP_kinase_C_dom"/>
</dbReference>
<dbReference type="EMBL" id="LJIX01000006">
    <property type="protein sequence ID" value="KQL21080.1"/>
    <property type="molecule type" value="Genomic_DNA"/>
</dbReference>
<dbReference type="Proteomes" id="UP000050996">
    <property type="component" value="Unassembled WGS sequence"/>
</dbReference>
<evidence type="ECO:0000259" key="15">
    <source>
        <dbReference type="Pfam" id="PF08544"/>
    </source>
</evidence>
<comment type="pathway">
    <text evidence="1 13">Amino-acid biosynthesis; L-threonine biosynthesis; L-threonine from L-aspartate: step 4/5.</text>
</comment>
<keyword evidence="10 13" id="KW-0067">ATP-binding</keyword>
<comment type="subcellular location">
    <subcellularLocation>
        <location evidence="13">Cytoplasm</location>
    </subcellularLocation>
</comment>
<dbReference type="PANTHER" id="PTHR20861:SF1">
    <property type="entry name" value="HOMOSERINE KINASE"/>
    <property type="match status" value="1"/>
</dbReference>
<organism evidence="16 17">
    <name type="scientific">Cytobacillus solani</name>
    <dbReference type="NCBI Taxonomy" id="1637975"/>
    <lineage>
        <taxon>Bacteria</taxon>
        <taxon>Bacillati</taxon>
        <taxon>Bacillota</taxon>
        <taxon>Bacilli</taxon>
        <taxon>Bacillales</taxon>
        <taxon>Bacillaceae</taxon>
        <taxon>Cytobacillus</taxon>
    </lineage>
</organism>
<evidence type="ECO:0000256" key="3">
    <source>
        <dbReference type="ARBA" id="ARBA00012078"/>
    </source>
</evidence>
<evidence type="ECO:0000256" key="11">
    <source>
        <dbReference type="ARBA" id="ARBA00049375"/>
    </source>
</evidence>
<dbReference type="AlphaFoldDB" id="A0A0Q3QU23"/>
<dbReference type="Gene3D" id="3.30.230.10">
    <property type="match status" value="1"/>
</dbReference>
<comment type="similarity">
    <text evidence="2 13">Belongs to the GHMP kinase family. Homoserine kinase subfamily.</text>
</comment>
<dbReference type="InterPro" id="IPR036554">
    <property type="entry name" value="GHMP_kinase_C_sf"/>
</dbReference>
<dbReference type="GO" id="GO:0004413">
    <property type="term" value="F:homoserine kinase activity"/>
    <property type="evidence" value="ECO:0007669"/>
    <property type="project" value="UniProtKB-UniRule"/>
</dbReference>
<dbReference type="PATRIC" id="fig|1637975.4.peg.4511"/>
<dbReference type="PANTHER" id="PTHR20861">
    <property type="entry name" value="HOMOSERINE/4-DIPHOSPHOCYTIDYL-2-C-METHYL-D-ERYTHRITOL KINASE"/>
    <property type="match status" value="1"/>
</dbReference>
<reference evidence="16 17" key="1">
    <citation type="submission" date="2015-09" db="EMBL/GenBank/DDBJ databases">
        <title>Genome sequencing project for genomic taxonomy and phylogenomics of Bacillus-like bacteria.</title>
        <authorList>
            <person name="Liu B."/>
            <person name="Wang J."/>
            <person name="Zhu Y."/>
            <person name="Liu G."/>
            <person name="Chen Q."/>
            <person name="Chen Z."/>
            <person name="Lan J."/>
            <person name="Che J."/>
            <person name="Ge C."/>
            <person name="Shi H."/>
            <person name="Pan Z."/>
            <person name="Liu X."/>
        </authorList>
    </citation>
    <scope>NUCLEOTIDE SEQUENCE [LARGE SCALE GENOMIC DNA]</scope>
    <source>
        <strain evidence="16 17">FJAT-18043</strain>
    </source>
</reference>
<dbReference type="InterPro" id="IPR006204">
    <property type="entry name" value="GHMP_kinase_N_dom"/>
</dbReference>
<evidence type="ECO:0000313" key="17">
    <source>
        <dbReference type="Proteomes" id="UP000050996"/>
    </source>
</evidence>
<evidence type="ECO:0000256" key="13">
    <source>
        <dbReference type="HAMAP-Rule" id="MF_00384"/>
    </source>
</evidence>
<dbReference type="STRING" id="1637975.AN957_22580"/>
<dbReference type="NCBIfam" id="TIGR00191">
    <property type="entry name" value="thrB"/>
    <property type="match status" value="1"/>
</dbReference>
<evidence type="ECO:0000256" key="10">
    <source>
        <dbReference type="ARBA" id="ARBA00022840"/>
    </source>
</evidence>
<dbReference type="Pfam" id="PF00288">
    <property type="entry name" value="GHMP_kinases_N"/>
    <property type="match status" value="1"/>
</dbReference>
<dbReference type="InterPro" id="IPR000870">
    <property type="entry name" value="Homoserine_kinase"/>
</dbReference>
<dbReference type="RefSeq" id="WP_056686132.1">
    <property type="nucleotide sequence ID" value="NZ_LJIX01000006.1"/>
</dbReference>
<keyword evidence="7 13" id="KW-0791">Threonine biosynthesis</keyword>
<evidence type="ECO:0000256" key="1">
    <source>
        <dbReference type="ARBA" id="ARBA00005015"/>
    </source>
</evidence>
<protein>
    <recommendedName>
        <fullName evidence="4 13">Homoserine kinase</fullName>
        <shortName evidence="13">HK</shortName>
        <shortName evidence="13">HSK</shortName>
        <ecNumber evidence="3 13">2.7.1.39</ecNumber>
    </recommendedName>
</protein>
<keyword evidence="6 13" id="KW-0808">Transferase</keyword>
<name>A0A0Q3QU23_9BACI</name>
<dbReference type="InterPro" id="IPR006203">
    <property type="entry name" value="GHMP_knse_ATP-bd_CS"/>
</dbReference>
<evidence type="ECO:0000256" key="2">
    <source>
        <dbReference type="ARBA" id="ARBA00007370"/>
    </source>
</evidence>
<evidence type="ECO:0000256" key="12">
    <source>
        <dbReference type="ARBA" id="ARBA00049954"/>
    </source>
</evidence>
<keyword evidence="5 13" id="KW-0028">Amino-acid biosynthesis</keyword>
<proteinExistence type="inferred from homology"/>
<evidence type="ECO:0000256" key="7">
    <source>
        <dbReference type="ARBA" id="ARBA00022697"/>
    </source>
</evidence>
<dbReference type="UniPathway" id="UPA00050">
    <property type="reaction ID" value="UER00064"/>
</dbReference>
<feature type="binding site" evidence="13">
    <location>
        <begin position="90"/>
        <end position="100"/>
    </location>
    <ligand>
        <name>ATP</name>
        <dbReference type="ChEBI" id="CHEBI:30616"/>
    </ligand>
</feature>
<comment type="catalytic activity">
    <reaction evidence="11 13">
        <text>L-homoserine + ATP = O-phospho-L-homoserine + ADP + H(+)</text>
        <dbReference type="Rhea" id="RHEA:13985"/>
        <dbReference type="ChEBI" id="CHEBI:15378"/>
        <dbReference type="ChEBI" id="CHEBI:30616"/>
        <dbReference type="ChEBI" id="CHEBI:57476"/>
        <dbReference type="ChEBI" id="CHEBI:57590"/>
        <dbReference type="ChEBI" id="CHEBI:456216"/>
        <dbReference type="EC" id="2.7.1.39"/>
    </reaction>
</comment>
<accession>A0A0Q3QU23</accession>
<dbReference type="Gene3D" id="3.30.70.890">
    <property type="entry name" value="GHMP kinase, C-terminal domain"/>
    <property type="match status" value="1"/>
</dbReference>
<keyword evidence="9 13" id="KW-0418">Kinase</keyword>
<evidence type="ECO:0000313" key="16">
    <source>
        <dbReference type="EMBL" id="KQL21080.1"/>
    </source>
</evidence>